<evidence type="ECO:0000256" key="3">
    <source>
        <dbReference type="ARBA" id="ARBA00006958"/>
    </source>
</evidence>
<dbReference type="PANTHER" id="PTHR22930:SF269">
    <property type="entry name" value="NUCLEASE HARBI1-LIKE PROTEIN"/>
    <property type="match status" value="1"/>
</dbReference>
<feature type="domain" description="DDE Tnp4" evidence="8">
    <location>
        <begin position="167"/>
        <end position="331"/>
    </location>
</feature>
<keyword evidence="7" id="KW-0539">Nucleus</keyword>
<protein>
    <recommendedName>
        <fullName evidence="8">DDE Tnp4 domain-containing protein</fullName>
    </recommendedName>
</protein>
<organism evidence="9 10">
    <name type="scientific">Cryptotermes secundus</name>
    <dbReference type="NCBI Taxonomy" id="105785"/>
    <lineage>
        <taxon>Eukaryota</taxon>
        <taxon>Metazoa</taxon>
        <taxon>Ecdysozoa</taxon>
        <taxon>Arthropoda</taxon>
        <taxon>Hexapoda</taxon>
        <taxon>Insecta</taxon>
        <taxon>Pterygota</taxon>
        <taxon>Neoptera</taxon>
        <taxon>Polyneoptera</taxon>
        <taxon>Dictyoptera</taxon>
        <taxon>Blattodea</taxon>
        <taxon>Blattoidea</taxon>
        <taxon>Termitoidae</taxon>
        <taxon>Kalotermitidae</taxon>
        <taxon>Cryptotermitinae</taxon>
        <taxon>Cryptotermes</taxon>
    </lineage>
</organism>
<keyword evidence="5" id="KW-0479">Metal-binding</keyword>
<dbReference type="InterPro" id="IPR045249">
    <property type="entry name" value="HARBI1-like"/>
</dbReference>
<keyword evidence="10" id="KW-1185">Reference proteome</keyword>
<evidence type="ECO:0000259" key="8">
    <source>
        <dbReference type="Pfam" id="PF13359"/>
    </source>
</evidence>
<evidence type="ECO:0000256" key="5">
    <source>
        <dbReference type="ARBA" id="ARBA00022723"/>
    </source>
</evidence>
<reference evidence="9 10" key="1">
    <citation type="submission" date="2017-12" db="EMBL/GenBank/DDBJ databases">
        <title>Hemimetabolous genomes reveal molecular basis of termite eusociality.</title>
        <authorList>
            <person name="Harrison M.C."/>
            <person name="Jongepier E."/>
            <person name="Robertson H.M."/>
            <person name="Arning N."/>
            <person name="Bitard-Feildel T."/>
            <person name="Chao H."/>
            <person name="Childers C.P."/>
            <person name="Dinh H."/>
            <person name="Doddapaneni H."/>
            <person name="Dugan S."/>
            <person name="Gowin J."/>
            <person name="Greiner C."/>
            <person name="Han Y."/>
            <person name="Hu H."/>
            <person name="Hughes D.S.T."/>
            <person name="Huylmans A.-K."/>
            <person name="Kemena C."/>
            <person name="Kremer L.P.M."/>
            <person name="Lee S.L."/>
            <person name="Lopez-Ezquerra A."/>
            <person name="Mallet L."/>
            <person name="Monroy-Kuhn J.M."/>
            <person name="Moser A."/>
            <person name="Murali S.C."/>
            <person name="Muzny D.M."/>
            <person name="Otani S."/>
            <person name="Piulachs M.-D."/>
            <person name="Poelchau M."/>
            <person name="Qu J."/>
            <person name="Schaub F."/>
            <person name="Wada-Katsumata A."/>
            <person name="Worley K.C."/>
            <person name="Xie Q."/>
            <person name="Ylla G."/>
            <person name="Poulsen M."/>
            <person name="Gibbs R.A."/>
            <person name="Schal C."/>
            <person name="Richards S."/>
            <person name="Belles X."/>
            <person name="Korb J."/>
            <person name="Bornberg-Bauer E."/>
        </authorList>
    </citation>
    <scope>NUCLEOTIDE SEQUENCE [LARGE SCALE GENOMIC DNA]</scope>
    <source>
        <tissue evidence="9">Whole body</tissue>
    </source>
</reference>
<evidence type="ECO:0000256" key="4">
    <source>
        <dbReference type="ARBA" id="ARBA00022722"/>
    </source>
</evidence>
<evidence type="ECO:0000256" key="7">
    <source>
        <dbReference type="ARBA" id="ARBA00023242"/>
    </source>
</evidence>
<comment type="subcellular location">
    <subcellularLocation>
        <location evidence="2">Nucleus</location>
    </subcellularLocation>
</comment>
<dbReference type="Proteomes" id="UP000235965">
    <property type="component" value="Unassembled WGS sequence"/>
</dbReference>
<dbReference type="Pfam" id="PF13359">
    <property type="entry name" value="DDE_Tnp_4"/>
    <property type="match status" value="1"/>
</dbReference>
<dbReference type="GO" id="GO:0046872">
    <property type="term" value="F:metal ion binding"/>
    <property type="evidence" value="ECO:0007669"/>
    <property type="project" value="UniProtKB-KW"/>
</dbReference>
<keyword evidence="4" id="KW-0540">Nuclease</keyword>
<dbReference type="GO" id="GO:0016787">
    <property type="term" value="F:hydrolase activity"/>
    <property type="evidence" value="ECO:0007669"/>
    <property type="project" value="UniProtKB-KW"/>
</dbReference>
<comment type="cofactor">
    <cofactor evidence="1">
        <name>a divalent metal cation</name>
        <dbReference type="ChEBI" id="CHEBI:60240"/>
    </cofactor>
</comment>
<dbReference type="InParanoid" id="A0A2J7PP30"/>
<comment type="similarity">
    <text evidence="3">Belongs to the HARBI1 family.</text>
</comment>
<proteinExistence type="inferred from homology"/>
<gene>
    <name evidence="9" type="ORF">B7P43_G03329</name>
</gene>
<sequence>MEVEEIAAIAYLYYGTKRRYKRKYWVHPLLSSRSTKGMFTTFFIELRTYEEKFFSYTRMSIKSFDELLDTIRPLITGINTTMRPCSSAEEKLLVTLRYLATGCTFADLHHTFRLGETTLREALRQVCHAIWTNQRATCLPEPTRDQWLKIAQQYNAVTNFPNCVGALDGKHIRVVKPAHSGSLFYNYKHYFSFVLIASASADSKFTFIDVGAYGKCSDSAVFNQSLFCNKLQSNKLDIPEGRPISSSDNRPIPYVFVADEGFGLTDKVMRPFSGSRLDFRKRVFNYRLCRARRIIECTFGILANKWRTFQRPLNVDIDFAMNIVKCCILHNFVRDRDGVEQIEEDLGSCDFNNFQNCGARPNRNGFSVRDCFADYFVGEGSVPWQNECV</sequence>
<dbReference type="PANTHER" id="PTHR22930">
    <property type="match status" value="1"/>
</dbReference>
<name>A0A2J7PP30_9NEOP</name>
<keyword evidence="6" id="KW-0378">Hydrolase</keyword>
<dbReference type="OrthoDB" id="6579366at2759"/>
<dbReference type="EMBL" id="NEVH01023280">
    <property type="protein sequence ID" value="PNF18071.1"/>
    <property type="molecule type" value="Genomic_DNA"/>
</dbReference>
<comment type="caution">
    <text evidence="9">The sequence shown here is derived from an EMBL/GenBank/DDBJ whole genome shotgun (WGS) entry which is preliminary data.</text>
</comment>
<evidence type="ECO:0000256" key="2">
    <source>
        <dbReference type="ARBA" id="ARBA00004123"/>
    </source>
</evidence>
<accession>A0A2J7PP30</accession>
<dbReference type="GO" id="GO:0005634">
    <property type="term" value="C:nucleus"/>
    <property type="evidence" value="ECO:0007669"/>
    <property type="project" value="UniProtKB-SubCell"/>
</dbReference>
<evidence type="ECO:0000313" key="9">
    <source>
        <dbReference type="EMBL" id="PNF18071.1"/>
    </source>
</evidence>
<evidence type="ECO:0000256" key="6">
    <source>
        <dbReference type="ARBA" id="ARBA00022801"/>
    </source>
</evidence>
<evidence type="ECO:0000313" key="10">
    <source>
        <dbReference type="Proteomes" id="UP000235965"/>
    </source>
</evidence>
<evidence type="ECO:0000256" key="1">
    <source>
        <dbReference type="ARBA" id="ARBA00001968"/>
    </source>
</evidence>
<dbReference type="InterPro" id="IPR027806">
    <property type="entry name" value="HARBI1_dom"/>
</dbReference>
<dbReference type="AlphaFoldDB" id="A0A2J7PP30"/>
<dbReference type="GO" id="GO:0004518">
    <property type="term" value="F:nuclease activity"/>
    <property type="evidence" value="ECO:0007669"/>
    <property type="project" value="UniProtKB-KW"/>
</dbReference>
<dbReference type="STRING" id="105785.A0A2J7PP30"/>